<feature type="signal peptide" evidence="1">
    <location>
        <begin position="1"/>
        <end position="19"/>
    </location>
</feature>
<sequence length="513" mass="59452">MKKLLILLTSLCITSTSLSSVLGCKFFTSTFEQEEENNQSNNNKDRRTDLNRLDNSLKYLSPAVDDLEVIKTQIFFVYYEDYTHFDLESDVEFIDYIPAKEKKDGFITIKALDISDTVKGKATFVVKSTNFGGTLINNMKNTDLYPNGNTFEFAKNFVDNELRVFSKAFQNEKNMKLYYHEYEYVEPTKENPGKLKVTVEKADTIAGTVTFKVFYYEENDGKNKAQLSRLTDYDDTTLYFIDNKEDVYLEKAIEKIKQLFNVTLENKTITKENDFDYDFRFADFNYSGYIALTAKKTSLLLAGRVVFRIEKGDHRLGLNEYFPKEKLEIKTEQVDFDSVSKIIKQSMLEIFNDVVIDKDYIINKDSYNPPTTNGEPVDLVVKAAEDSELISGEMTFKITYTGKLAEFKLNSEGYIEGSPWNFVQYEEKSYMVRVINGDYKTMIRFDLHSRIYLEIYGKITITQDPNDGNLFKVTYHIDTDSFSSTEFKMIYGSTEKNEGKIQGKIKIYSKNKN</sequence>
<dbReference type="PROSITE" id="PS51257">
    <property type="entry name" value="PROKAR_LIPOPROTEIN"/>
    <property type="match status" value="1"/>
</dbReference>
<feature type="chain" id="PRO_5008554107" description="Lipoprotein-associated type-17 domain-containing protein" evidence="1">
    <location>
        <begin position="20"/>
        <end position="513"/>
    </location>
</feature>
<reference evidence="2 3" key="1">
    <citation type="submission" date="2016-08" db="EMBL/GenBank/DDBJ databases">
        <title>Complete genome sequence of Spiroplasma helicoides TABS-2 (DSM 22551).</title>
        <authorList>
            <person name="Shen W.-Y."/>
            <person name="Lo W.-S."/>
            <person name="Lai Y.-C."/>
            <person name="Kuo C.-H."/>
        </authorList>
    </citation>
    <scope>NUCLEOTIDE SEQUENCE [LARGE SCALE GENOMIC DNA]</scope>
    <source>
        <strain evidence="2 3">TABS-2</strain>
    </source>
</reference>
<evidence type="ECO:0000313" key="3">
    <source>
        <dbReference type="Proteomes" id="UP000094378"/>
    </source>
</evidence>
<dbReference type="OrthoDB" id="390737at2"/>
<accession>A0A1B3SLP7</accession>
<dbReference type="EMBL" id="CP017015">
    <property type="protein sequence ID" value="AOG60854.1"/>
    <property type="molecule type" value="Genomic_DNA"/>
</dbReference>
<dbReference type="KEGG" id="shj:SHELI_v1c09050"/>
<organism evidence="2 3">
    <name type="scientific">Spiroplasma helicoides</name>
    <dbReference type="NCBI Taxonomy" id="216938"/>
    <lineage>
        <taxon>Bacteria</taxon>
        <taxon>Bacillati</taxon>
        <taxon>Mycoplasmatota</taxon>
        <taxon>Mollicutes</taxon>
        <taxon>Entomoplasmatales</taxon>
        <taxon>Spiroplasmataceae</taxon>
        <taxon>Spiroplasma</taxon>
    </lineage>
</organism>
<dbReference type="RefSeq" id="WP_069117112.1">
    <property type="nucleotide sequence ID" value="NZ_CP017015.1"/>
</dbReference>
<protein>
    <recommendedName>
        <fullName evidence="4">Lipoprotein-associated type-17 domain-containing protein</fullName>
    </recommendedName>
</protein>
<keyword evidence="3" id="KW-1185">Reference proteome</keyword>
<dbReference type="Pfam" id="PF05215">
    <property type="entry name" value="Spiralin"/>
    <property type="match status" value="3"/>
</dbReference>
<evidence type="ECO:0008006" key="4">
    <source>
        <dbReference type="Google" id="ProtNLM"/>
    </source>
</evidence>
<name>A0A1B3SLP7_9MOLU</name>
<gene>
    <name evidence="2" type="ORF">SHELI_v1c09050</name>
</gene>
<evidence type="ECO:0000313" key="2">
    <source>
        <dbReference type="EMBL" id="AOG60854.1"/>
    </source>
</evidence>
<keyword evidence="1" id="KW-0732">Signal</keyword>
<dbReference type="AlphaFoldDB" id="A0A1B3SLP7"/>
<proteinExistence type="predicted"/>
<evidence type="ECO:0000256" key="1">
    <source>
        <dbReference type="SAM" id="SignalP"/>
    </source>
</evidence>
<dbReference type="Proteomes" id="UP000094378">
    <property type="component" value="Chromosome"/>
</dbReference>
<dbReference type="GO" id="GO:0016020">
    <property type="term" value="C:membrane"/>
    <property type="evidence" value="ECO:0007669"/>
    <property type="project" value="InterPro"/>
</dbReference>
<dbReference type="InterPro" id="IPR007880">
    <property type="entry name" value="Spiralin"/>
</dbReference>